<reference evidence="17" key="1">
    <citation type="submission" date="2020-06" db="EMBL/GenBank/DDBJ databases">
        <authorList>
            <person name="Li T."/>
            <person name="Hu X."/>
            <person name="Zhang T."/>
            <person name="Song X."/>
            <person name="Zhang H."/>
            <person name="Dai N."/>
            <person name="Sheng W."/>
            <person name="Hou X."/>
            <person name="Wei L."/>
        </authorList>
    </citation>
    <scope>NUCLEOTIDE SEQUENCE</scope>
    <source>
        <strain evidence="17">KEN1</strain>
        <tissue evidence="17">Leaf</tissue>
    </source>
</reference>
<feature type="compositionally biased region" description="Acidic residues" evidence="13">
    <location>
        <begin position="1058"/>
        <end position="1080"/>
    </location>
</feature>
<feature type="chain" id="PRO_5043374400" evidence="15">
    <location>
        <begin position="26"/>
        <end position="1181"/>
    </location>
</feature>
<evidence type="ECO:0000256" key="1">
    <source>
        <dbReference type="ARBA" id="ARBA00004162"/>
    </source>
</evidence>
<sequence>MRILVFSWLLFMSLLQILCLVRVSGQCLNDQRSLLLQLKSSLVFNLASSTKLVHWNQNFDCCNWDGVVCDRSGHVIRLDLENEFISGGIENSTGLFGLRYLESLNLSSNSFNGTQIPKGLQNLTNLAYLNLSNAGFGGQVPVELSKMRSLVSLDLSSSFQGVLPLTLEKPNLKVLVQNLTGLRELYLDGVNISAQASDWSQALSSSLPDLRSLSLRRCGLSGPLDPSLSKLQSLSVLQLDRNNLSTTIPDFFANFSSLTTLTLSFCSLRGTFPDKIFQLPTLQTLDLSNNKLLGGTISEFPPNGSFRSIVLSYTNFSGSLPDSISNLRMLSKIDLSNCEFTGPIPSTITNLTELVYLDFSFNSFTGSIPLFHMSKKLTYIDLSRNSLTGSLSSAHFEGLSNLGFIHIGHNALNGSIPESLFSLPSLQKLQLSNNKFSGRVGEFSTSNSSNLDTLDLSSNQLEGPILESFFKLERLNVLSLSSNLFSGTVHLENIQRLHNLTRLELGYNNLSVSLSSSNSSLSPLPQLSRLNLASCNLYKFPNLRNQSRLTFLDLSNNHIVGEIPSWIWEIGNGGLLHLNLSSNLLSGIQKPQSESSFLSVLDLHSNQLQGEVPVPPVSAIYVDYSSNNFQKTIPFDIGNSIPYAMFFSIANNNLTGTIPASFCNATYLQVLDLSANNLIGGIPTCLVKDIENLGVLNLGRNNIIGDIPDTFSVNCGLKTLDLSRNKLGGKIPPSLANCKSLEVMNVGNNKIDDGFPCILKNSSSLRVLVLRSNKFHGDIRCPGVNQSWPNLQIIDIAFNHFNGSLYPRCISSWRGMSLDNDAPLRRNHLSFKFLDLNNFYYQDTVTVTIKGLEMELVKILTVFTSIDFSCNNFVGDIPATIGDLSALYILNLSHNSLTGTIPKSIGNLTQLGSLDLSVNQLTGEIPEELTSLTFLSFLNLSYNMLVGRIPEGPQFLTFSASSYIGNTGLCGFPLNTSCRASGPAGKPVPNLKETGFDWQFIFTGLGYGFGAALVIAPIAFCKEWRETCNKQLDQLLKMIFPRYGFSYIRCDGKVESIENIEDETTDDDEDEDGESEDTGDELSKGRGQLERVRIAAEGQKPSPSHPLGSWNMLKQMPHSPPRLHLLLPVAGGRQAIGKHADHMVGGTAVLAAALSACFRRNEEPRNSGLPYMHISISSVCF</sequence>
<comment type="subcellular location">
    <subcellularLocation>
        <location evidence="1">Cell membrane</location>
        <topology evidence="1">Single-pass membrane protein</topology>
    </subcellularLocation>
    <subcellularLocation>
        <location evidence="2">Membrane</location>
        <topology evidence="2">Single-pass type I membrane protein</topology>
    </subcellularLocation>
</comment>
<dbReference type="InterPro" id="IPR001611">
    <property type="entry name" value="Leu-rich_rpt"/>
</dbReference>
<evidence type="ECO:0000256" key="3">
    <source>
        <dbReference type="ARBA" id="ARBA00009592"/>
    </source>
</evidence>
<dbReference type="GO" id="GO:0051707">
    <property type="term" value="P:response to other organism"/>
    <property type="evidence" value="ECO:0007669"/>
    <property type="project" value="UniProtKB-ARBA"/>
</dbReference>
<evidence type="ECO:0000313" key="17">
    <source>
        <dbReference type="EMBL" id="KAL0426223.1"/>
    </source>
</evidence>
<accession>A0AAW2VAR5</accession>
<dbReference type="EMBL" id="JACGWN010000010">
    <property type="protein sequence ID" value="KAL0426223.1"/>
    <property type="molecule type" value="Genomic_DNA"/>
</dbReference>
<dbReference type="Pfam" id="PF00560">
    <property type="entry name" value="LRR_1"/>
    <property type="match status" value="5"/>
</dbReference>
<dbReference type="GO" id="GO:0006952">
    <property type="term" value="P:defense response"/>
    <property type="evidence" value="ECO:0007669"/>
    <property type="project" value="UniProtKB-ARBA"/>
</dbReference>
<organism evidence="17">
    <name type="scientific">Sesamum latifolium</name>
    <dbReference type="NCBI Taxonomy" id="2727402"/>
    <lineage>
        <taxon>Eukaryota</taxon>
        <taxon>Viridiplantae</taxon>
        <taxon>Streptophyta</taxon>
        <taxon>Embryophyta</taxon>
        <taxon>Tracheophyta</taxon>
        <taxon>Spermatophyta</taxon>
        <taxon>Magnoliopsida</taxon>
        <taxon>eudicotyledons</taxon>
        <taxon>Gunneridae</taxon>
        <taxon>Pentapetalae</taxon>
        <taxon>asterids</taxon>
        <taxon>lamiids</taxon>
        <taxon>Lamiales</taxon>
        <taxon>Pedaliaceae</taxon>
        <taxon>Sesamum</taxon>
    </lineage>
</organism>
<evidence type="ECO:0000256" key="9">
    <source>
        <dbReference type="ARBA" id="ARBA00022989"/>
    </source>
</evidence>
<dbReference type="AlphaFoldDB" id="A0AAW2VAR5"/>
<protein>
    <submittedName>
        <fullName evidence="17">Receptor-like protein 33</fullName>
    </submittedName>
</protein>
<dbReference type="FunFam" id="3.80.10.10:FF:000041">
    <property type="entry name" value="LRR receptor-like serine/threonine-protein kinase ERECTA"/>
    <property type="match status" value="2"/>
</dbReference>
<evidence type="ECO:0000256" key="11">
    <source>
        <dbReference type="ARBA" id="ARBA00023170"/>
    </source>
</evidence>
<dbReference type="InterPro" id="IPR003591">
    <property type="entry name" value="Leu-rich_rpt_typical-subtyp"/>
</dbReference>
<reference evidence="17" key="2">
    <citation type="journal article" date="2024" name="Plant">
        <title>Genomic evolution and insights into agronomic trait innovations of Sesamum species.</title>
        <authorList>
            <person name="Miao H."/>
            <person name="Wang L."/>
            <person name="Qu L."/>
            <person name="Liu H."/>
            <person name="Sun Y."/>
            <person name="Le M."/>
            <person name="Wang Q."/>
            <person name="Wei S."/>
            <person name="Zheng Y."/>
            <person name="Lin W."/>
            <person name="Duan Y."/>
            <person name="Cao H."/>
            <person name="Xiong S."/>
            <person name="Wang X."/>
            <person name="Wei L."/>
            <person name="Li C."/>
            <person name="Ma Q."/>
            <person name="Ju M."/>
            <person name="Zhao R."/>
            <person name="Li G."/>
            <person name="Mu C."/>
            <person name="Tian Q."/>
            <person name="Mei H."/>
            <person name="Zhang T."/>
            <person name="Gao T."/>
            <person name="Zhang H."/>
        </authorList>
    </citation>
    <scope>NUCLEOTIDE SEQUENCE</scope>
    <source>
        <strain evidence="17">KEN1</strain>
    </source>
</reference>
<dbReference type="PANTHER" id="PTHR27000">
    <property type="entry name" value="LEUCINE-RICH REPEAT RECEPTOR-LIKE PROTEIN KINASE FAMILY PROTEIN-RELATED"/>
    <property type="match status" value="1"/>
</dbReference>
<evidence type="ECO:0000256" key="6">
    <source>
        <dbReference type="ARBA" id="ARBA00022692"/>
    </source>
</evidence>
<gene>
    <name evidence="17" type="ORF">Slati_2797100</name>
</gene>
<dbReference type="GO" id="GO:0005886">
    <property type="term" value="C:plasma membrane"/>
    <property type="evidence" value="ECO:0007669"/>
    <property type="project" value="UniProtKB-SubCell"/>
</dbReference>
<dbReference type="InterPro" id="IPR032675">
    <property type="entry name" value="LRR_dom_sf"/>
</dbReference>
<keyword evidence="5" id="KW-0433">Leucine-rich repeat</keyword>
<evidence type="ECO:0000256" key="4">
    <source>
        <dbReference type="ARBA" id="ARBA00022475"/>
    </source>
</evidence>
<dbReference type="SMART" id="SM00365">
    <property type="entry name" value="LRR_SD22"/>
    <property type="match status" value="8"/>
</dbReference>
<dbReference type="FunFam" id="3.80.10.10:FF:000213">
    <property type="entry name" value="Tyrosine-sulfated glycopeptide receptor 1"/>
    <property type="match status" value="1"/>
</dbReference>
<keyword evidence="9 14" id="KW-1133">Transmembrane helix</keyword>
<evidence type="ECO:0000256" key="2">
    <source>
        <dbReference type="ARBA" id="ARBA00004479"/>
    </source>
</evidence>
<keyword evidence="7 15" id="KW-0732">Signal</keyword>
<evidence type="ECO:0000256" key="12">
    <source>
        <dbReference type="ARBA" id="ARBA00023180"/>
    </source>
</evidence>
<feature type="transmembrane region" description="Helical" evidence="14">
    <location>
        <begin position="998"/>
        <end position="1020"/>
    </location>
</feature>
<comment type="similarity">
    <text evidence="3">Belongs to the RLP family.</text>
</comment>
<keyword evidence="4" id="KW-1003">Cell membrane</keyword>
<feature type="signal peptide" evidence="15">
    <location>
        <begin position="1"/>
        <end position="25"/>
    </location>
</feature>
<dbReference type="SUPFAM" id="SSF52058">
    <property type="entry name" value="L domain-like"/>
    <property type="match status" value="2"/>
</dbReference>
<name>A0AAW2VAR5_9LAMI</name>
<feature type="region of interest" description="Disordered" evidence="13">
    <location>
        <begin position="1058"/>
        <end position="1088"/>
    </location>
</feature>
<dbReference type="InterPro" id="IPR013210">
    <property type="entry name" value="LRR_N_plant-typ"/>
</dbReference>
<evidence type="ECO:0000256" key="13">
    <source>
        <dbReference type="SAM" id="MobiDB-lite"/>
    </source>
</evidence>
<dbReference type="SUPFAM" id="SSF52075">
    <property type="entry name" value="Outer arm dynein light chain 1"/>
    <property type="match status" value="1"/>
</dbReference>
<evidence type="ECO:0000256" key="15">
    <source>
        <dbReference type="SAM" id="SignalP"/>
    </source>
</evidence>
<dbReference type="Pfam" id="PF13855">
    <property type="entry name" value="LRR_8"/>
    <property type="match status" value="4"/>
</dbReference>
<proteinExistence type="inferred from homology"/>
<evidence type="ECO:0000259" key="16">
    <source>
        <dbReference type="Pfam" id="PF08263"/>
    </source>
</evidence>
<feature type="domain" description="Leucine-rich repeat-containing N-terminal plant-type" evidence="16">
    <location>
        <begin position="28"/>
        <end position="70"/>
    </location>
</feature>
<evidence type="ECO:0000256" key="14">
    <source>
        <dbReference type="SAM" id="Phobius"/>
    </source>
</evidence>
<dbReference type="PANTHER" id="PTHR27000:SF787">
    <property type="entry name" value="RECEPTOR-LIKE PROTEIN 39"/>
    <property type="match status" value="1"/>
</dbReference>
<keyword evidence="11 17" id="KW-0675">Receptor</keyword>
<keyword evidence="6 14" id="KW-0812">Transmembrane</keyword>
<dbReference type="SMART" id="SM00369">
    <property type="entry name" value="LRR_TYP"/>
    <property type="match status" value="9"/>
</dbReference>
<keyword evidence="8" id="KW-0677">Repeat</keyword>
<comment type="caution">
    <text evidence="17">The sequence shown here is derived from an EMBL/GenBank/DDBJ whole genome shotgun (WGS) entry which is preliminary data.</text>
</comment>
<keyword evidence="12" id="KW-0325">Glycoprotein</keyword>
<evidence type="ECO:0000256" key="7">
    <source>
        <dbReference type="ARBA" id="ARBA00022729"/>
    </source>
</evidence>
<dbReference type="Pfam" id="PF08263">
    <property type="entry name" value="LRRNT_2"/>
    <property type="match status" value="1"/>
</dbReference>
<evidence type="ECO:0000256" key="5">
    <source>
        <dbReference type="ARBA" id="ARBA00022614"/>
    </source>
</evidence>
<evidence type="ECO:0000256" key="10">
    <source>
        <dbReference type="ARBA" id="ARBA00023136"/>
    </source>
</evidence>
<evidence type="ECO:0000256" key="8">
    <source>
        <dbReference type="ARBA" id="ARBA00022737"/>
    </source>
</evidence>
<keyword evidence="10 14" id="KW-0472">Membrane</keyword>
<dbReference type="Gene3D" id="3.80.10.10">
    <property type="entry name" value="Ribonuclease Inhibitor"/>
    <property type="match status" value="6"/>
</dbReference>
<dbReference type="SUPFAM" id="SSF52047">
    <property type="entry name" value="RNI-like"/>
    <property type="match status" value="1"/>
</dbReference>